<organism evidence="1">
    <name type="scientific">marine metagenome</name>
    <dbReference type="NCBI Taxonomy" id="408172"/>
    <lineage>
        <taxon>unclassified sequences</taxon>
        <taxon>metagenomes</taxon>
        <taxon>ecological metagenomes</taxon>
    </lineage>
</organism>
<sequence length="44" mass="4717">NFISDLAQMPRIVTVGDLEITADEDGGLTSSLVLKTYSYLAEGL</sequence>
<feature type="non-terminal residue" evidence="1">
    <location>
        <position position="1"/>
    </location>
</feature>
<dbReference type="EMBL" id="UINC01149323">
    <property type="protein sequence ID" value="SVD41722.1"/>
    <property type="molecule type" value="Genomic_DNA"/>
</dbReference>
<accession>A0A382V5F1</accession>
<name>A0A382V5F1_9ZZZZ</name>
<evidence type="ECO:0000313" key="1">
    <source>
        <dbReference type="EMBL" id="SVD41722.1"/>
    </source>
</evidence>
<protein>
    <submittedName>
        <fullName evidence="1">Uncharacterized protein</fullName>
    </submittedName>
</protein>
<dbReference type="InterPro" id="IPR007445">
    <property type="entry name" value="PilO"/>
</dbReference>
<proteinExistence type="predicted"/>
<dbReference type="GO" id="GO:0043107">
    <property type="term" value="P:type IV pilus-dependent motility"/>
    <property type="evidence" value="ECO:0007669"/>
    <property type="project" value="InterPro"/>
</dbReference>
<gene>
    <name evidence="1" type="ORF">METZ01_LOCUS394576</name>
</gene>
<dbReference type="Gene3D" id="3.30.70.60">
    <property type="match status" value="1"/>
</dbReference>
<dbReference type="Pfam" id="PF04350">
    <property type="entry name" value="PilO"/>
    <property type="match status" value="1"/>
</dbReference>
<dbReference type="GO" id="GO:0043683">
    <property type="term" value="P:type IV pilus assembly"/>
    <property type="evidence" value="ECO:0007669"/>
    <property type="project" value="InterPro"/>
</dbReference>
<dbReference type="InterPro" id="IPR014717">
    <property type="entry name" value="Transl_elong_EF1B/ribsomal_bS6"/>
</dbReference>
<reference evidence="1" key="1">
    <citation type="submission" date="2018-05" db="EMBL/GenBank/DDBJ databases">
        <authorList>
            <person name="Lanie J.A."/>
            <person name="Ng W.-L."/>
            <person name="Kazmierczak K.M."/>
            <person name="Andrzejewski T.M."/>
            <person name="Davidsen T.M."/>
            <person name="Wayne K.J."/>
            <person name="Tettelin H."/>
            <person name="Glass J.I."/>
            <person name="Rusch D."/>
            <person name="Podicherti R."/>
            <person name="Tsui H.-C.T."/>
            <person name="Winkler M.E."/>
        </authorList>
    </citation>
    <scope>NUCLEOTIDE SEQUENCE</scope>
</reference>
<dbReference type="AlphaFoldDB" id="A0A382V5F1"/>